<dbReference type="NCBIfam" id="TIGR03817">
    <property type="entry name" value="DECH_helic"/>
    <property type="match status" value="1"/>
</dbReference>
<proteinExistence type="predicted"/>
<keyword evidence="1" id="KW-0547">Nucleotide-binding</keyword>
<dbReference type="GO" id="GO:0003676">
    <property type="term" value="F:nucleic acid binding"/>
    <property type="evidence" value="ECO:0007669"/>
    <property type="project" value="InterPro"/>
</dbReference>
<dbReference type="PROSITE" id="PS51192">
    <property type="entry name" value="HELICASE_ATP_BIND_1"/>
    <property type="match status" value="1"/>
</dbReference>
<dbReference type="SMART" id="SM00490">
    <property type="entry name" value="HELICc"/>
    <property type="match status" value="1"/>
</dbReference>
<dbReference type="InterPro" id="IPR027417">
    <property type="entry name" value="P-loop_NTPase"/>
</dbReference>
<sequence>MTTGELLDVLLAGGRRADRATHVRHLPAREARHAPWPAWADRDVVTGYRASGVLEPWTHQVEAADAVWAGRHTVLATSTGSGKSMAFWLPALSAVRASAAARTLDPGRIESVGRRASVLYLSPTKALAADQLAALERLLSSAGLRDVRVAQCDGDTSRDERRWVAEHADVVLTNPDFLHHALLPQHQRWARLLGNLRYIVLDECHAFRGVFGAHVALVLRRLRRLAAAYGAEPVVVLASATTADPAASAARMIGVTPDDVLAVTDDGSPAGRKTFVLWQPPELPGRDDPWAQLVPDDDPWSTPGEPADRPRRTATAEVADLLADLVAAGARCLAFTRSRRGAESVAAATRAHLVEIDPSLATSVQAYRGGYLPEERRALEQAIRTGWLRALATTNALELGVDISGLDAVLIAGWPGTRVSLWQQAGRAGRAGADGLVAFVAREDPLDTYLAHHPEAALDAPVEATTFDPANPYVLAPHLCAAAAERPVRADELSLFGDGALDVLDRLTAQGILRRRTSGWYWTHEEPAARLTDLRGAGGSPVRVVESGTGRLLGTVDAPSADATVHAGAVYVHQGTTFVVDELHLADAVALATRRDVDYGTWADWVTSTEVVDVHDERAWGPVTWHVGTVDVTTKVIGFQRKRIPDLRVLGREELDLPARTLRTSAVWWTAPPAVLAEAGITLEALPGALHAAEHASIGLLPLLATCDRWDLGGLSTALHADTGEPTVFVHDAHPGGAGFAERGFDLGATWLAATRDAIAACPCATGCPACVQSPKCGNANNPLDKAAALRLLEVVVHHADSAETGTGTDAGADTSASTSTSTSTSTGT</sequence>
<dbReference type="PANTHER" id="PTHR47957">
    <property type="entry name" value="ATP-DEPENDENT HELICASE HRQ1"/>
    <property type="match status" value="1"/>
</dbReference>
<keyword evidence="6" id="KW-0378">Hydrolase</keyword>
<dbReference type="RefSeq" id="WP_146843416.1">
    <property type="nucleotide sequence ID" value="NZ_BJWG01000011.1"/>
</dbReference>
<dbReference type="InterPro" id="IPR001650">
    <property type="entry name" value="Helicase_C-like"/>
</dbReference>
<dbReference type="AlphaFoldDB" id="A0A511JDJ0"/>
<organism evidence="6 7">
    <name type="scientific">Cellulomonas composti</name>
    <dbReference type="NCBI Taxonomy" id="266130"/>
    <lineage>
        <taxon>Bacteria</taxon>
        <taxon>Bacillati</taxon>
        <taxon>Actinomycetota</taxon>
        <taxon>Actinomycetes</taxon>
        <taxon>Micrococcales</taxon>
        <taxon>Cellulomonadaceae</taxon>
        <taxon>Cellulomonas</taxon>
    </lineage>
</organism>
<protein>
    <submittedName>
        <fullName evidence="6">Helicase</fullName>
    </submittedName>
</protein>
<dbReference type="EMBL" id="BJWG01000011">
    <property type="protein sequence ID" value="GEL95793.1"/>
    <property type="molecule type" value="Genomic_DNA"/>
</dbReference>
<keyword evidence="2" id="KW-0067">ATP-binding</keyword>
<comment type="caution">
    <text evidence="6">The sequence shown here is derived from an EMBL/GenBank/DDBJ whole genome shotgun (WGS) entry which is preliminary data.</text>
</comment>
<feature type="domain" description="Helicase ATP-binding" evidence="4">
    <location>
        <begin position="64"/>
        <end position="260"/>
    </location>
</feature>
<dbReference type="Pfam" id="PF22982">
    <property type="entry name" value="WHD_HRQ1"/>
    <property type="match status" value="1"/>
</dbReference>
<evidence type="ECO:0000313" key="7">
    <source>
        <dbReference type="Proteomes" id="UP000321720"/>
    </source>
</evidence>
<dbReference type="Pfam" id="PF09369">
    <property type="entry name" value="MZB"/>
    <property type="match status" value="1"/>
</dbReference>
<dbReference type="InterPro" id="IPR011545">
    <property type="entry name" value="DEAD/DEAH_box_helicase_dom"/>
</dbReference>
<gene>
    <name evidence="6" type="ORF">CCO02nite_24510</name>
</gene>
<dbReference type="Pfam" id="PF00271">
    <property type="entry name" value="Helicase_C"/>
    <property type="match status" value="1"/>
</dbReference>
<dbReference type="GO" id="GO:0043138">
    <property type="term" value="F:3'-5' DNA helicase activity"/>
    <property type="evidence" value="ECO:0007669"/>
    <property type="project" value="TreeGrafter"/>
</dbReference>
<dbReference type="GO" id="GO:0005524">
    <property type="term" value="F:ATP binding"/>
    <property type="evidence" value="ECO:0007669"/>
    <property type="project" value="UniProtKB-KW"/>
</dbReference>
<dbReference type="Proteomes" id="UP000321720">
    <property type="component" value="Unassembled WGS sequence"/>
</dbReference>
<dbReference type="InterPro" id="IPR055227">
    <property type="entry name" value="HRQ1_WHD"/>
</dbReference>
<dbReference type="SUPFAM" id="SSF52540">
    <property type="entry name" value="P-loop containing nucleoside triphosphate hydrolases"/>
    <property type="match status" value="1"/>
</dbReference>
<evidence type="ECO:0000256" key="2">
    <source>
        <dbReference type="ARBA" id="ARBA00022840"/>
    </source>
</evidence>
<dbReference type="Pfam" id="PF00270">
    <property type="entry name" value="DEAD"/>
    <property type="match status" value="1"/>
</dbReference>
<accession>A0A511JDJ0</accession>
<keyword evidence="7" id="KW-1185">Reference proteome</keyword>
<dbReference type="CDD" id="cd18797">
    <property type="entry name" value="SF2_C_Hrq"/>
    <property type="match status" value="1"/>
</dbReference>
<evidence type="ECO:0000313" key="6">
    <source>
        <dbReference type="EMBL" id="GEL95793.1"/>
    </source>
</evidence>
<dbReference type="InterPro" id="IPR022307">
    <property type="entry name" value="Helicase_put_actinobac"/>
</dbReference>
<dbReference type="PROSITE" id="PS51194">
    <property type="entry name" value="HELICASE_CTER"/>
    <property type="match status" value="1"/>
</dbReference>
<evidence type="ECO:0000259" key="5">
    <source>
        <dbReference type="PROSITE" id="PS51194"/>
    </source>
</evidence>
<dbReference type="SMART" id="SM00487">
    <property type="entry name" value="DEXDc"/>
    <property type="match status" value="1"/>
</dbReference>
<dbReference type="InterPro" id="IPR014001">
    <property type="entry name" value="Helicase_ATP-bd"/>
</dbReference>
<dbReference type="InterPro" id="IPR018973">
    <property type="entry name" value="MZB"/>
</dbReference>
<dbReference type="Gene3D" id="3.40.50.300">
    <property type="entry name" value="P-loop containing nucleotide triphosphate hydrolases"/>
    <property type="match status" value="2"/>
</dbReference>
<evidence type="ECO:0000256" key="3">
    <source>
        <dbReference type="SAM" id="MobiDB-lite"/>
    </source>
</evidence>
<dbReference type="GO" id="GO:0036297">
    <property type="term" value="P:interstrand cross-link repair"/>
    <property type="evidence" value="ECO:0007669"/>
    <property type="project" value="TreeGrafter"/>
</dbReference>
<dbReference type="GO" id="GO:0006289">
    <property type="term" value="P:nucleotide-excision repair"/>
    <property type="evidence" value="ECO:0007669"/>
    <property type="project" value="TreeGrafter"/>
</dbReference>
<name>A0A511JDJ0_9CELL</name>
<evidence type="ECO:0000259" key="4">
    <source>
        <dbReference type="PROSITE" id="PS51192"/>
    </source>
</evidence>
<dbReference type="OrthoDB" id="143059at2"/>
<keyword evidence="6" id="KW-0347">Helicase</keyword>
<reference evidence="6 7" key="1">
    <citation type="submission" date="2019-07" db="EMBL/GenBank/DDBJ databases">
        <title>Whole genome shotgun sequence of Cellulomonas composti NBRC 100758.</title>
        <authorList>
            <person name="Hosoyama A."/>
            <person name="Uohara A."/>
            <person name="Ohji S."/>
            <person name="Ichikawa N."/>
        </authorList>
    </citation>
    <scope>NUCLEOTIDE SEQUENCE [LARGE SCALE GENOMIC DNA]</scope>
    <source>
        <strain evidence="6 7">NBRC 100758</strain>
    </source>
</reference>
<evidence type="ECO:0000256" key="1">
    <source>
        <dbReference type="ARBA" id="ARBA00022741"/>
    </source>
</evidence>
<dbReference type="PANTHER" id="PTHR47957:SF3">
    <property type="entry name" value="ATP-DEPENDENT HELICASE HRQ1"/>
    <property type="match status" value="1"/>
</dbReference>
<feature type="domain" description="Helicase C-terminal" evidence="5">
    <location>
        <begin position="317"/>
        <end position="473"/>
    </location>
</feature>
<feature type="region of interest" description="Disordered" evidence="3">
    <location>
        <begin position="803"/>
        <end position="829"/>
    </location>
</feature>